<evidence type="ECO:0000313" key="2">
    <source>
        <dbReference type="EMBL" id="MFC3198158.1"/>
    </source>
</evidence>
<feature type="chain" id="PRO_5046949053" description="Lipoprotein" evidence="1">
    <location>
        <begin position="21"/>
        <end position="193"/>
    </location>
</feature>
<reference evidence="3" key="1">
    <citation type="journal article" date="2019" name="Int. J. Syst. Evol. Microbiol.">
        <title>The Global Catalogue of Microorganisms (GCM) 10K type strain sequencing project: providing services to taxonomists for standard genome sequencing and annotation.</title>
        <authorList>
            <consortium name="The Broad Institute Genomics Platform"/>
            <consortium name="The Broad Institute Genome Sequencing Center for Infectious Disease"/>
            <person name="Wu L."/>
            <person name="Ma J."/>
        </authorList>
    </citation>
    <scope>NUCLEOTIDE SEQUENCE [LARGE SCALE GENOMIC DNA]</scope>
    <source>
        <strain evidence="3">KCTC 52416</strain>
    </source>
</reference>
<protein>
    <recommendedName>
        <fullName evidence="4">Lipoprotein</fullName>
    </recommendedName>
</protein>
<proteinExistence type="predicted"/>
<keyword evidence="3" id="KW-1185">Reference proteome</keyword>
<feature type="signal peptide" evidence="1">
    <location>
        <begin position="1"/>
        <end position="20"/>
    </location>
</feature>
<evidence type="ECO:0000313" key="3">
    <source>
        <dbReference type="Proteomes" id="UP001595526"/>
    </source>
</evidence>
<name>A0ABV7JPA4_9SPHI</name>
<dbReference type="Proteomes" id="UP001595526">
    <property type="component" value="Unassembled WGS sequence"/>
</dbReference>
<dbReference type="RefSeq" id="WP_379022549.1">
    <property type="nucleotide sequence ID" value="NZ_JBHRTA010000032.1"/>
</dbReference>
<evidence type="ECO:0008006" key="4">
    <source>
        <dbReference type="Google" id="ProtNLM"/>
    </source>
</evidence>
<comment type="caution">
    <text evidence="2">The sequence shown here is derived from an EMBL/GenBank/DDBJ whole genome shotgun (WGS) entry which is preliminary data.</text>
</comment>
<dbReference type="EMBL" id="JBHRTA010000032">
    <property type="protein sequence ID" value="MFC3198158.1"/>
    <property type="molecule type" value="Genomic_DNA"/>
</dbReference>
<evidence type="ECO:0000256" key="1">
    <source>
        <dbReference type="SAM" id="SignalP"/>
    </source>
</evidence>
<keyword evidence="1" id="KW-0732">Signal</keyword>
<dbReference type="PROSITE" id="PS51257">
    <property type="entry name" value="PROKAR_LIPOPROTEIN"/>
    <property type="match status" value="1"/>
</dbReference>
<sequence>MRKLLLFLGGLAFFSSFLLSCNQTRTYAPDNHLSAAQQDSFKYEIIRFVGRLPKRATYATKFESRFDEPYRLMARAMELDKYYYNPSDDYIYFEMSRIAPSLYEKYVATGGRLKRDDQGKIVEYEEIYRTWKMAREDLEEKTAIFFDHMVKGKDLSSFYTVNVGDTEHIEFPDEHTYFDKNERRWIRKNFSIN</sequence>
<gene>
    <name evidence="2" type="ORF">ACFOET_11100</name>
</gene>
<accession>A0ABV7JPA4</accession>
<organism evidence="2 3">
    <name type="scientific">Parapedobacter deserti</name>
    <dbReference type="NCBI Taxonomy" id="1912957"/>
    <lineage>
        <taxon>Bacteria</taxon>
        <taxon>Pseudomonadati</taxon>
        <taxon>Bacteroidota</taxon>
        <taxon>Sphingobacteriia</taxon>
        <taxon>Sphingobacteriales</taxon>
        <taxon>Sphingobacteriaceae</taxon>
        <taxon>Parapedobacter</taxon>
    </lineage>
</organism>